<dbReference type="SUPFAM" id="SSF50249">
    <property type="entry name" value="Nucleic acid-binding proteins"/>
    <property type="match status" value="1"/>
</dbReference>
<dbReference type="GO" id="GO:0006281">
    <property type="term" value="P:DNA repair"/>
    <property type="evidence" value="ECO:0007669"/>
    <property type="project" value="UniProtKB-UniRule"/>
</dbReference>
<dbReference type="Pfam" id="PF14520">
    <property type="entry name" value="HHH_5"/>
    <property type="match status" value="1"/>
</dbReference>
<dbReference type="GO" id="GO:0009379">
    <property type="term" value="C:Holliday junction helicase complex"/>
    <property type="evidence" value="ECO:0007669"/>
    <property type="project" value="InterPro"/>
</dbReference>
<dbReference type="HAMAP" id="MF_00031">
    <property type="entry name" value="DNA_HJ_migration_RuvA"/>
    <property type="match status" value="1"/>
</dbReference>
<evidence type="ECO:0000256" key="4">
    <source>
        <dbReference type="ARBA" id="ARBA00023172"/>
    </source>
</evidence>
<dbReference type="InterPro" id="IPR036267">
    <property type="entry name" value="RuvA_C_sf"/>
</dbReference>
<dbReference type="Proteomes" id="UP000470771">
    <property type="component" value="Unassembled WGS sequence"/>
</dbReference>
<keyword evidence="2 6" id="KW-0227">DNA damage</keyword>
<feature type="domain" description="Helix-hairpin-helix DNA-binding motif class 1" evidence="7">
    <location>
        <begin position="107"/>
        <end position="126"/>
    </location>
</feature>
<dbReference type="GO" id="GO:0006310">
    <property type="term" value="P:DNA recombination"/>
    <property type="evidence" value="ECO:0007669"/>
    <property type="project" value="UniProtKB-UniRule"/>
</dbReference>
<reference evidence="8 9" key="1">
    <citation type="submission" date="2019-12" db="EMBL/GenBank/DDBJ databases">
        <authorList>
            <person name="Zhao J."/>
        </authorList>
    </citation>
    <scope>NUCLEOTIDE SEQUENCE [LARGE SCALE GENOMIC DNA]</scope>
    <source>
        <strain evidence="8 9">S-15</strain>
    </source>
</reference>
<evidence type="ECO:0000256" key="1">
    <source>
        <dbReference type="ARBA" id="ARBA00022490"/>
    </source>
</evidence>
<keyword evidence="3 6" id="KW-0238">DNA-binding</keyword>
<dbReference type="GO" id="GO:0005737">
    <property type="term" value="C:cytoplasm"/>
    <property type="evidence" value="ECO:0007669"/>
    <property type="project" value="UniProtKB-SubCell"/>
</dbReference>
<dbReference type="GO" id="GO:0048476">
    <property type="term" value="C:Holliday junction resolvase complex"/>
    <property type="evidence" value="ECO:0007669"/>
    <property type="project" value="UniProtKB-UniRule"/>
</dbReference>
<dbReference type="Pfam" id="PF01330">
    <property type="entry name" value="RuvA_N"/>
    <property type="match status" value="1"/>
</dbReference>
<organism evidence="8 9">
    <name type="scientific">Acidiluteibacter ferrifornacis</name>
    <dbReference type="NCBI Taxonomy" id="2692424"/>
    <lineage>
        <taxon>Bacteria</taxon>
        <taxon>Pseudomonadati</taxon>
        <taxon>Bacteroidota</taxon>
        <taxon>Flavobacteriia</taxon>
        <taxon>Flavobacteriales</taxon>
        <taxon>Cryomorphaceae</taxon>
        <taxon>Acidiluteibacter</taxon>
    </lineage>
</organism>
<comment type="subunit">
    <text evidence="6">Homotetramer. Forms an RuvA(8)-RuvB(12)-Holliday junction (HJ) complex. HJ DNA is sandwiched between 2 RuvA tetramers; dsDNA enters through RuvA and exits via RuvB. An RuvB hexamer assembles on each DNA strand where it exits the tetramer. Each RuvB hexamer is contacted by two RuvA subunits (via domain III) on 2 adjacent RuvB subunits; this complex drives branch migration. In the full resolvosome a probable DNA-RuvA(4)-RuvB(12)-RuvC(2) complex forms which resolves the HJ.</text>
</comment>
<keyword evidence="5 6" id="KW-0234">DNA repair</keyword>
<dbReference type="InterPro" id="IPR003583">
    <property type="entry name" value="Hlx-hairpin-Hlx_DNA-bd_motif"/>
</dbReference>
<comment type="function">
    <text evidence="6">The RuvA-RuvB-RuvC complex processes Holliday junction (HJ) DNA during genetic recombination and DNA repair, while the RuvA-RuvB complex plays an important role in the rescue of blocked DNA replication forks via replication fork reversal (RFR). RuvA specifically binds to HJ cruciform DNA, conferring on it an open structure. The RuvB hexamer acts as an ATP-dependent pump, pulling dsDNA into and through the RuvAB complex. HJ branch migration allows RuvC to scan DNA until it finds its consensus sequence, where it cleaves and resolves the cruciform DNA.</text>
</comment>
<dbReference type="EMBL" id="WWNE01000003">
    <property type="protein sequence ID" value="NBG64795.1"/>
    <property type="molecule type" value="Genomic_DNA"/>
</dbReference>
<feature type="region of interest" description="Domain III" evidence="6">
    <location>
        <begin position="144"/>
        <end position="193"/>
    </location>
</feature>
<dbReference type="InterPro" id="IPR013849">
    <property type="entry name" value="DNA_helicase_Holl-junc_RuvA_I"/>
</dbReference>
<evidence type="ECO:0000259" key="7">
    <source>
        <dbReference type="SMART" id="SM00278"/>
    </source>
</evidence>
<comment type="domain">
    <text evidence="6">Has three domains with a flexible linker between the domains II and III and assumes an 'L' shape. Domain III is highly mobile and contacts RuvB.</text>
</comment>
<dbReference type="Gene3D" id="2.40.50.140">
    <property type="entry name" value="Nucleic acid-binding proteins"/>
    <property type="match status" value="1"/>
</dbReference>
<gene>
    <name evidence="6 8" type="primary">ruvA</name>
    <name evidence="8" type="ORF">GQN54_01610</name>
</gene>
<dbReference type="GO" id="GO:0005524">
    <property type="term" value="F:ATP binding"/>
    <property type="evidence" value="ECO:0007669"/>
    <property type="project" value="InterPro"/>
</dbReference>
<keyword evidence="9" id="KW-1185">Reference proteome</keyword>
<proteinExistence type="inferred from homology"/>
<dbReference type="InterPro" id="IPR010994">
    <property type="entry name" value="RuvA_2-like"/>
</dbReference>
<dbReference type="InterPro" id="IPR000085">
    <property type="entry name" value="RuvA"/>
</dbReference>
<dbReference type="Gene3D" id="1.10.8.10">
    <property type="entry name" value="DNA helicase RuvA subunit, C-terminal domain"/>
    <property type="match status" value="1"/>
</dbReference>
<dbReference type="GO" id="GO:0000400">
    <property type="term" value="F:four-way junction DNA binding"/>
    <property type="evidence" value="ECO:0007669"/>
    <property type="project" value="UniProtKB-UniRule"/>
</dbReference>
<protein>
    <recommendedName>
        <fullName evidence="6">Holliday junction branch migration complex subunit RuvA</fullName>
    </recommendedName>
</protein>
<dbReference type="InterPro" id="IPR012340">
    <property type="entry name" value="NA-bd_OB-fold"/>
</dbReference>
<accession>A0A6N9NJG7</accession>
<evidence type="ECO:0000313" key="9">
    <source>
        <dbReference type="Proteomes" id="UP000470771"/>
    </source>
</evidence>
<evidence type="ECO:0000313" key="8">
    <source>
        <dbReference type="EMBL" id="NBG64795.1"/>
    </source>
</evidence>
<dbReference type="Gene3D" id="1.10.150.20">
    <property type="entry name" value="5' to 3' exonuclease, C-terminal subdomain"/>
    <property type="match status" value="1"/>
</dbReference>
<comment type="caution">
    <text evidence="8">The sequence shown here is derived from an EMBL/GenBank/DDBJ whole genome shotgun (WGS) entry which is preliminary data.</text>
</comment>
<dbReference type="AlphaFoldDB" id="A0A6N9NJG7"/>
<sequence length="193" mass="21101">MIAHIQGRLVEKTPTYVVIDCGGVGYQIFISLTTYSQIGQEENCKLLTHLTIRDDAHLLYGFKEESERALFRLLITVSGVGSSTALMILSSLSPEETRHAILSNDINALKGVKGIGAKTAQRIVIDLKDKLSKVSLEGNFSLDIDNTLKEEALSALVMLGFNKTQAEKSIAKILKASPDLTVEEVIKQVLKSI</sequence>
<dbReference type="SUPFAM" id="SSF46929">
    <property type="entry name" value="DNA helicase RuvA subunit, C-terminal domain"/>
    <property type="match status" value="1"/>
</dbReference>
<dbReference type="InterPro" id="IPR011114">
    <property type="entry name" value="RuvA_C"/>
</dbReference>
<comment type="caution">
    <text evidence="6">Lacks conserved residue(s) required for the propagation of feature annotation.</text>
</comment>
<name>A0A6N9NJG7_9FLAO</name>
<dbReference type="RefSeq" id="WP_160631290.1">
    <property type="nucleotide sequence ID" value="NZ_WWNE01000003.1"/>
</dbReference>
<keyword evidence="1 6" id="KW-0963">Cytoplasm</keyword>
<dbReference type="CDD" id="cd14332">
    <property type="entry name" value="UBA_RuvA_C"/>
    <property type="match status" value="1"/>
</dbReference>
<comment type="subcellular location">
    <subcellularLocation>
        <location evidence="6">Cytoplasm</location>
    </subcellularLocation>
</comment>
<dbReference type="SUPFAM" id="SSF47781">
    <property type="entry name" value="RuvA domain 2-like"/>
    <property type="match status" value="1"/>
</dbReference>
<evidence type="ECO:0000256" key="5">
    <source>
        <dbReference type="ARBA" id="ARBA00023204"/>
    </source>
</evidence>
<evidence type="ECO:0000256" key="6">
    <source>
        <dbReference type="HAMAP-Rule" id="MF_00031"/>
    </source>
</evidence>
<dbReference type="GO" id="GO:0009378">
    <property type="term" value="F:four-way junction helicase activity"/>
    <property type="evidence" value="ECO:0007669"/>
    <property type="project" value="InterPro"/>
</dbReference>
<comment type="similarity">
    <text evidence="6">Belongs to the RuvA family.</text>
</comment>
<keyword evidence="4 6" id="KW-0233">DNA recombination</keyword>
<dbReference type="Pfam" id="PF07499">
    <property type="entry name" value="RuvA_C"/>
    <property type="match status" value="1"/>
</dbReference>
<evidence type="ECO:0000256" key="3">
    <source>
        <dbReference type="ARBA" id="ARBA00023125"/>
    </source>
</evidence>
<evidence type="ECO:0000256" key="2">
    <source>
        <dbReference type="ARBA" id="ARBA00022763"/>
    </source>
</evidence>
<dbReference type="NCBIfam" id="TIGR00084">
    <property type="entry name" value="ruvA"/>
    <property type="match status" value="1"/>
</dbReference>
<feature type="domain" description="Helix-hairpin-helix DNA-binding motif class 1" evidence="7">
    <location>
        <begin position="72"/>
        <end position="91"/>
    </location>
</feature>
<dbReference type="SMART" id="SM00278">
    <property type="entry name" value="HhH1"/>
    <property type="match status" value="2"/>
</dbReference>